<dbReference type="EMBL" id="JWIC01000007">
    <property type="protein sequence ID" value="KID56218.1"/>
    <property type="molecule type" value="Genomic_DNA"/>
</dbReference>
<accession>A0A0C1MNV5</accession>
<dbReference type="OrthoDB" id="287782at2"/>
<sequence>MIRFLLNKQIQDMKSRYDYDVQYMEDILQSNLAAFIKYWGFTNMSSHNMQVPIAPLFAARIRTLVNEDCGPCIQLAVNMALEAGLDAALIEQIIKNQQDKVPKEVALTMRFTELVLAHDPDADDLKTQIVSLWGQPGLITLSFSISTYRVFPTLKYALGYGKTCHQIEINKAQHKPS</sequence>
<organism evidence="1 2">
    <name type="scientific">Pseudoalteromonas luteoviolacea</name>
    <dbReference type="NCBI Taxonomy" id="43657"/>
    <lineage>
        <taxon>Bacteria</taxon>
        <taxon>Pseudomonadati</taxon>
        <taxon>Pseudomonadota</taxon>
        <taxon>Gammaproteobacteria</taxon>
        <taxon>Alteromonadales</taxon>
        <taxon>Pseudoalteromonadaceae</taxon>
        <taxon>Pseudoalteromonas</taxon>
    </lineage>
</organism>
<comment type="caution">
    <text evidence="1">The sequence shown here is derived from an EMBL/GenBank/DDBJ whole genome shotgun (WGS) entry which is preliminary data.</text>
</comment>
<reference evidence="1 2" key="1">
    <citation type="submission" date="2014-12" db="EMBL/GenBank/DDBJ databases">
        <title>Draft Genome Sequence of Pseudoalteromonas luteoviolacea HI1.</title>
        <authorList>
            <person name="Asahina A.Y."/>
            <person name="Hadfield M.G."/>
        </authorList>
    </citation>
    <scope>NUCLEOTIDE SEQUENCE [LARGE SCALE GENOMIC DNA]</scope>
    <source>
        <strain evidence="1 2">HI1</strain>
    </source>
</reference>
<name>A0A0C1MNV5_9GAMM</name>
<dbReference type="SUPFAM" id="SSF69118">
    <property type="entry name" value="AhpD-like"/>
    <property type="match status" value="1"/>
</dbReference>
<evidence type="ECO:0008006" key="3">
    <source>
        <dbReference type="Google" id="ProtNLM"/>
    </source>
</evidence>
<dbReference type="RefSeq" id="WP_039610791.1">
    <property type="nucleotide sequence ID" value="NZ_JWIC01000007.1"/>
</dbReference>
<proteinExistence type="predicted"/>
<dbReference type="Proteomes" id="UP000031327">
    <property type="component" value="Unassembled WGS sequence"/>
</dbReference>
<dbReference type="AlphaFoldDB" id="A0A0C1MNV5"/>
<evidence type="ECO:0000313" key="1">
    <source>
        <dbReference type="EMBL" id="KID56218.1"/>
    </source>
</evidence>
<dbReference type="InterPro" id="IPR029032">
    <property type="entry name" value="AhpD-like"/>
</dbReference>
<gene>
    <name evidence="1" type="ORF">JF50_18290</name>
</gene>
<protein>
    <recommendedName>
        <fullName evidence="3">Carboxymuconolactone decarboxylase-like domain-containing protein</fullName>
    </recommendedName>
</protein>
<evidence type="ECO:0000313" key="2">
    <source>
        <dbReference type="Proteomes" id="UP000031327"/>
    </source>
</evidence>